<feature type="region of interest" description="Disordered" evidence="1">
    <location>
        <begin position="490"/>
        <end position="561"/>
    </location>
</feature>
<dbReference type="GO" id="GO:0016491">
    <property type="term" value="F:oxidoreductase activity"/>
    <property type="evidence" value="ECO:0007669"/>
    <property type="project" value="InterPro"/>
</dbReference>
<feature type="chain" id="PRO_5042432161" description="Amine oxidase domain-containing protein" evidence="2">
    <location>
        <begin position="23"/>
        <end position="561"/>
    </location>
</feature>
<dbReference type="Pfam" id="PF01593">
    <property type="entry name" value="Amino_oxidase"/>
    <property type="match status" value="1"/>
</dbReference>
<dbReference type="AlphaFoldDB" id="A0A8W8NMS1"/>
<evidence type="ECO:0000313" key="5">
    <source>
        <dbReference type="Proteomes" id="UP000005408"/>
    </source>
</evidence>
<accession>A0A8W8NMS1</accession>
<dbReference type="OMA" id="GYYRVHG"/>
<reference evidence="4" key="1">
    <citation type="submission" date="2022-08" db="UniProtKB">
        <authorList>
            <consortium name="EnsemblMetazoa"/>
        </authorList>
    </citation>
    <scope>IDENTIFICATION</scope>
    <source>
        <strain evidence="4">05x7-T-G4-1.051#20</strain>
    </source>
</reference>
<keyword evidence="5" id="KW-1185">Reference proteome</keyword>
<sequence>MRTCMVLHVLLLGLVNLAKTSATPAVKVSPGLETPKDVVVVGGGLAGMAAARKLSNSPDKFSVKVLEARKERYGGRVYTKREYGVRGVDGDLGSSFLNSGVPNNPLLELTKTLEIAVESTGSLQLHAPSLNKVYTAEETKHIFSELLTVVQMAVEKAKRNGNDRPLPEAIKEELPLFKTDVDKTILAGLLSSHNALSDKDLSTYMFNPKKDFGWDKVVVDGFDQIIDGIVSGIDAEFPIVIELQAIVRQITFDKKTKKYKIRTFDRQQYEADIVIVAVPLGILRKGEIVFGEPQKNSSSSVANMPQKWHDTVRNKLGISYSNKVLVEFDEAFWPTDVGVFTRPAESEEEAGLLQTWFNLHQLVNKPILMGSIVGPIAKTLESWSDDEVKVKVKAVLEKFFGTQVQDRTIKQLKRSAWQGDENTMGVNSYPKVGTTSEDLEILSEPRCPGLYFAGEYTITEHMNTAHGAYMSGIRAAEQVMSGYCIQQAEKEKEEKRKKRMEKKKKDKGKKNEEESEDDDEEDEDTGSEEEEMEMPSKPKKSKERIILSEERRKKAQERDEL</sequence>
<dbReference type="EnsemblMetazoa" id="G5938.5">
    <property type="protein sequence ID" value="G5938.5:cds"/>
    <property type="gene ID" value="G5938"/>
</dbReference>
<evidence type="ECO:0000259" key="3">
    <source>
        <dbReference type="Pfam" id="PF01593"/>
    </source>
</evidence>
<dbReference type="SUPFAM" id="SSF54373">
    <property type="entry name" value="FAD-linked reductases, C-terminal domain"/>
    <property type="match status" value="1"/>
</dbReference>
<proteinExistence type="predicted"/>
<name>A0A8W8NMS1_MAGGI</name>
<feature type="compositionally biased region" description="Acidic residues" evidence="1">
    <location>
        <begin position="513"/>
        <end position="533"/>
    </location>
</feature>
<dbReference type="OrthoDB" id="5046242at2759"/>
<evidence type="ECO:0000256" key="1">
    <source>
        <dbReference type="SAM" id="MobiDB-lite"/>
    </source>
</evidence>
<protein>
    <recommendedName>
        <fullName evidence="3">Amine oxidase domain-containing protein</fullName>
    </recommendedName>
</protein>
<keyword evidence="2" id="KW-0732">Signal</keyword>
<dbReference type="PANTHER" id="PTHR10742">
    <property type="entry name" value="FLAVIN MONOAMINE OXIDASE"/>
    <property type="match status" value="1"/>
</dbReference>
<feature type="compositionally biased region" description="Basic and acidic residues" evidence="1">
    <location>
        <begin position="543"/>
        <end position="561"/>
    </location>
</feature>
<dbReference type="Gene3D" id="3.50.50.60">
    <property type="entry name" value="FAD/NAD(P)-binding domain"/>
    <property type="match status" value="1"/>
</dbReference>
<dbReference type="Gene3D" id="3.90.660.10">
    <property type="match status" value="1"/>
</dbReference>
<feature type="domain" description="Amine oxidase" evidence="3">
    <location>
        <begin position="194"/>
        <end position="480"/>
    </location>
</feature>
<feature type="compositionally biased region" description="Basic residues" evidence="1">
    <location>
        <begin position="495"/>
        <end position="508"/>
    </location>
</feature>
<dbReference type="PANTHER" id="PTHR10742:SF410">
    <property type="entry name" value="LYSINE-SPECIFIC HISTONE DEMETHYLASE 2"/>
    <property type="match status" value="1"/>
</dbReference>
<dbReference type="InterPro" id="IPR036188">
    <property type="entry name" value="FAD/NAD-bd_sf"/>
</dbReference>
<feature type="signal peptide" evidence="2">
    <location>
        <begin position="1"/>
        <end position="22"/>
    </location>
</feature>
<dbReference type="Proteomes" id="UP000005408">
    <property type="component" value="Unassembled WGS sequence"/>
</dbReference>
<dbReference type="InterPro" id="IPR050281">
    <property type="entry name" value="Flavin_monoamine_oxidase"/>
</dbReference>
<dbReference type="SUPFAM" id="SSF51905">
    <property type="entry name" value="FAD/NAD(P)-binding domain"/>
    <property type="match status" value="1"/>
</dbReference>
<dbReference type="Pfam" id="PF13450">
    <property type="entry name" value="NAD_binding_8"/>
    <property type="match status" value="1"/>
</dbReference>
<dbReference type="EnsemblMetazoa" id="G5938.6">
    <property type="protein sequence ID" value="G5938.6:cds"/>
    <property type="gene ID" value="G5938"/>
</dbReference>
<evidence type="ECO:0000313" key="4">
    <source>
        <dbReference type="EnsemblMetazoa" id="G5938.5:cds"/>
    </source>
</evidence>
<dbReference type="InterPro" id="IPR002937">
    <property type="entry name" value="Amino_oxidase"/>
</dbReference>
<organism evidence="4 5">
    <name type="scientific">Magallana gigas</name>
    <name type="common">Pacific oyster</name>
    <name type="synonym">Crassostrea gigas</name>
    <dbReference type="NCBI Taxonomy" id="29159"/>
    <lineage>
        <taxon>Eukaryota</taxon>
        <taxon>Metazoa</taxon>
        <taxon>Spiralia</taxon>
        <taxon>Lophotrochozoa</taxon>
        <taxon>Mollusca</taxon>
        <taxon>Bivalvia</taxon>
        <taxon>Autobranchia</taxon>
        <taxon>Pteriomorphia</taxon>
        <taxon>Ostreida</taxon>
        <taxon>Ostreoidea</taxon>
        <taxon>Ostreidae</taxon>
        <taxon>Magallana</taxon>
    </lineage>
</organism>
<evidence type="ECO:0000256" key="2">
    <source>
        <dbReference type="SAM" id="SignalP"/>
    </source>
</evidence>